<dbReference type="AlphaFoldDB" id="A0AAE1A358"/>
<comment type="caution">
    <text evidence="1">The sequence shown here is derived from an EMBL/GenBank/DDBJ whole genome shotgun (WGS) entry which is preliminary data.</text>
</comment>
<protein>
    <submittedName>
        <fullName evidence="1">Uncharacterized protein</fullName>
    </submittedName>
</protein>
<keyword evidence="2" id="KW-1185">Reference proteome</keyword>
<evidence type="ECO:0000313" key="1">
    <source>
        <dbReference type="EMBL" id="KAK3780097.1"/>
    </source>
</evidence>
<gene>
    <name evidence="1" type="ORF">RRG08_036624</name>
</gene>
<name>A0AAE1A358_9GAST</name>
<organism evidence="1 2">
    <name type="scientific">Elysia crispata</name>
    <name type="common">lettuce slug</name>
    <dbReference type="NCBI Taxonomy" id="231223"/>
    <lineage>
        <taxon>Eukaryota</taxon>
        <taxon>Metazoa</taxon>
        <taxon>Spiralia</taxon>
        <taxon>Lophotrochozoa</taxon>
        <taxon>Mollusca</taxon>
        <taxon>Gastropoda</taxon>
        <taxon>Heterobranchia</taxon>
        <taxon>Euthyneura</taxon>
        <taxon>Panpulmonata</taxon>
        <taxon>Sacoglossa</taxon>
        <taxon>Placobranchoidea</taxon>
        <taxon>Plakobranchidae</taxon>
        <taxon>Elysia</taxon>
    </lineage>
</organism>
<proteinExistence type="predicted"/>
<accession>A0AAE1A358</accession>
<dbReference type="Proteomes" id="UP001283361">
    <property type="component" value="Unassembled WGS sequence"/>
</dbReference>
<sequence>MANSPNCFPLVDGRGRNRQKSLTRCGSFAVFGLYVANDLGQSSARLAACFLYRGSDGLIPINFQCFGQLAFTSSV</sequence>
<evidence type="ECO:0000313" key="2">
    <source>
        <dbReference type="Proteomes" id="UP001283361"/>
    </source>
</evidence>
<dbReference type="EMBL" id="JAWDGP010002760">
    <property type="protein sequence ID" value="KAK3780097.1"/>
    <property type="molecule type" value="Genomic_DNA"/>
</dbReference>
<reference evidence="1" key="1">
    <citation type="journal article" date="2023" name="G3 (Bethesda)">
        <title>A reference genome for the long-term kleptoplast-retaining sea slug Elysia crispata morphotype clarki.</title>
        <authorList>
            <person name="Eastman K.E."/>
            <person name="Pendleton A.L."/>
            <person name="Shaikh M.A."/>
            <person name="Suttiyut T."/>
            <person name="Ogas R."/>
            <person name="Tomko P."/>
            <person name="Gavelis G."/>
            <person name="Widhalm J.R."/>
            <person name="Wisecaver J.H."/>
        </authorList>
    </citation>
    <scope>NUCLEOTIDE SEQUENCE</scope>
    <source>
        <strain evidence="1">ECLA1</strain>
    </source>
</reference>